<keyword evidence="2" id="KW-1133">Transmembrane helix</keyword>
<dbReference type="CDD" id="cd08547">
    <property type="entry name" value="Type_II_cohesin"/>
    <property type="match status" value="1"/>
</dbReference>
<dbReference type="Proteomes" id="UP000176996">
    <property type="component" value="Unassembled WGS sequence"/>
</dbReference>
<feature type="region of interest" description="Disordered" evidence="1">
    <location>
        <begin position="147"/>
        <end position="168"/>
    </location>
</feature>
<sequence length="236" mass="24683">MIASSALAATSASFAPASVSARRGQSFTLTIRINPEGTKNYTAKTELRYPADLIEVRSFTFGSGWMPLSQTGYDLTDNTNGVLVKTAGYPGGVSSQTTFGTVSFFAKKSGNAKITLQSSSFALDAASQNVLGGTGLPQTAIVISEPAPSVATETAPAPVSEPEEEPVVEEEPEVSVVEEELPLPQPTASQPLLAQIGSLTTLGTNNAIVGIFLGAIIIALIAYIIYFLKKNRAPKK</sequence>
<dbReference type="EMBL" id="MFKK01000020">
    <property type="protein sequence ID" value="OGG40716.1"/>
    <property type="molecule type" value="Genomic_DNA"/>
</dbReference>
<dbReference type="STRING" id="1798471.A3A21_01850"/>
<evidence type="ECO:0000256" key="1">
    <source>
        <dbReference type="SAM" id="MobiDB-lite"/>
    </source>
</evidence>
<evidence type="ECO:0000313" key="4">
    <source>
        <dbReference type="EMBL" id="OGG40716.1"/>
    </source>
</evidence>
<dbReference type="SUPFAM" id="SSF49384">
    <property type="entry name" value="Carbohydrate-binding domain"/>
    <property type="match status" value="1"/>
</dbReference>
<dbReference type="Gene3D" id="2.60.40.680">
    <property type="match status" value="1"/>
</dbReference>
<evidence type="ECO:0000259" key="3">
    <source>
        <dbReference type="Pfam" id="PF00963"/>
    </source>
</evidence>
<dbReference type="Pfam" id="PF00963">
    <property type="entry name" value="Cohesin"/>
    <property type="match status" value="1"/>
</dbReference>
<evidence type="ECO:0000256" key="2">
    <source>
        <dbReference type="SAM" id="Phobius"/>
    </source>
</evidence>
<dbReference type="GO" id="GO:0000272">
    <property type="term" value="P:polysaccharide catabolic process"/>
    <property type="evidence" value="ECO:0007669"/>
    <property type="project" value="InterPro"/>
</dbReference>
<reference evidence="4 5" key="1">
    <citation type="journal article" date="2016" name="Nat. Commun.">
        <title>Thousands of microbial genomes shed light on interconnected biogeochemical processes in an aquifer system.</title>
        <authorList>
            <person name="Anantharaman K."/>
            <person name="Brown C.T."/>
            <person name="Hug L.A."/>
            <person name="Sharon I."/>
            <person name="Castelle C.J."/>
            <person name="Probst A.J."/>
            <person name="Thomas B.C."/>
            <person name="Singh A."/>
            <person name="Wilkins M.J."/>
            <person name="Karaoz U."/>
            <person name="Brodie E.L."/>
            <person name="Williams K.H."/>
            <person name="Hubbard S.S."/>
            <person name="Banfield J.F."/>
        </authorList>
    </citation>
    <scope>NUCLEOTIDE SEQUENCE [LARGE SCALE GENOMIC DNA]</scope>
</reference>
<gene>
    <name evidence="4" type="ORF">A3A21_01850</name>
</gene>
<keyword evidence="2" id="KW-0812">Transmembrane</keyword>
<name>A0A1F6BUT9_9BACT</name>
<dbReference type="InterPro" id="IPR008965">
    <property type="entry name" value="CBM2/CBM3_carb-bd_dom_sf"/>
</dbReference>
<accession>A0A1F6BUT9</accession>
<feature type="domain" description="Cohesin" evidence="3">
    <location>
        <begin position="17"/>
        <end position="129"/>
    </location>
</feature>
<protein>
    <recommendedName>
        <fullName evidence="3">Cohesin domain-containing protein</fullName>
    </recommendedName>
</protein>
<feature type="transmembrane region" description="Helical" evidence="2">
    <location>
        <begin position="207"/>
        <end position="228"/>
    </location>
</feature>
<organism evidence="4 5">
    <name type="scientific">Candidatus Jorgensenbacteria bacterium RIFCSPLOWO2_01_FULL_45_25b</name>
    <dbReference type="NCBI Taxonomy" id="1798471"/>
    <lineage>
        <taxon>Bacteria</taxon>
        <taxon>Candidatus Joergenseniibacteriota</taxon>
    </lineage>
</organism>
<evidence type="ECO:0000313" key="5">
    <source>
        <dbReference type="Proteomes" id="UP000176996"/>
    </source>
</evidence>
<proteinExistence type="predicted"/>
<comment type="caution">
    <text evidence="4">The sequence shown here is derived from an EMBL/GenBank/DDBJ whole genome shotgun (WGS) entry which is preliminary data.</text>
</comment>
<dbReference type="InterPro" id="IPR002102">
    <property type="entry name" value="Cohesin_dom"/>
</dbReference>
<dbReference type="GO" id="GO:0030246">
    <property type="term" value="F:carbohydrate binding"/>
    <property type="evidence" value="ECO:0007669"/>
    <property type="project" value="InterPro"/>
</dbReference>
<dbReference type="AlphaFoldDB" id="A0A1F6BUT9"/>
<keyword evidence="2" id="KW-0472">Membrane</keyword>